<evidence type="ECO:0000256" key="1">
    <source>
        <dbReference type="ARBA" id="ARBA00004123"/>
    </source>
</evidence>
<dbReference type="Pfam" id="PF07967">
    <property type="entry name" value="zf-C3HC"/>
    <property type="match status" value="1"/>
</dbReference>
<reference evidence="6 7" key="1">
    <citation type="submission" date="2020-10" db="EMBL/GenBank/DDBJ databases">
        <title>The Coptis chinensis genome and diversification of protoberbering-type alkaloids.</title>
        <authorList>
            <person name="Wang B."/>
            <person name="Shu S."/>
            <person name="Song C."/>
            <person name="Liu Y."/>
        </authorList>
    </citation>
    <scope>NUCLEOTIDE SEQUENCE [LARGE SCALE GENOMIC DNA]</scope>
    <source>
        <strain evidence="6">HL-2020</strain>
        <tissue evidence="6">Leaf</tissue>
    </source>
</reference>
<dbReference type="PANTHER" id="PTHR15835">
    <property type="entry name" value="NUCLEAR-INTERACTING PARTNER OF ALK"/>
    <property type="match status" value="1"/>
</dbReference>
<dbReference type="EMBL" id="JADFTS010000005">
    <property type="protein sequence ID" value="KAF9607556.1"/>
    <property type="molecule type" value="Genomic_DNA"/>
</dbReference>
<evidence type="ECO:0000256" key="4">
    <source>
        <dbReference type="SAM" id="SignalP"/>
    </source>
</evidence>
<name>A0A835M1S1_9MAGN</name>
<sequence>MARLLLLCFVGLHFHRVLKRGLEPDDFISRSSRVVDKICEENYPFFAKARFSAREGVKEALSNDTGVSLGGRVRRVAKKVDVNMESDEDPKVRVSDGTNGYKGRKLVSSSAKDELEDQITRLTNPGFFDANKIARPLDYARRGWVSVDVDIIVCESCGSNLSFVLFALWTPTEGIGQPSGSEVGDRAASFESRGPSTHNRNIEGGGSTVNEPRCKCREVDNVERSSLTVDGDELVDDGI</sequence>
<evidence type="ECO:0000256" key="2">
    <source>
        <dbReference type="ARBA" id="ARBA00023242"/>
    </source>
</evidence>
<protein>
    <recommendedName>
        <fullName evidence="5">C3HC-type domain-containing protein</fullName>
    </recommendedName>
</protein>
<evidence type="ECO:0000313" key="6">
    <source>
        <dbReference type="EMBL" id="KAF9607556.1"/>
    </source>
</evidence>
<feature type="domain" description="C3HC-type" evidence="5">
    <location>
        <begin position="127"/>
        <end position="164"/>
    </location>
</feature>
<keyword evidence="7" id="KW-1185">Reference proteome</keyword>
<feature type="region of interest" description="Disordered" evidence="3">
    <location>
        <begin position="177"/>
        <end position="210"/>
    </location>
</feature>
<dbReference type="InterPro" id="IPR012935">
    <property type="entry name" value="NuBaID_N"/>
</dbReference>
<proteinExistence type="predicted"/>
<dbReference type="GO" id="GO:0005634">
    <property type="term" value="C:nucleus"/>
    <property type="evidence" value="ECO:0007669"/>
    <property type="project" value="UniProtKB-SubCell"/>
</dbReference>
<keyword evidence="2" id="KW-0539">Nucleus</keyword>
<evidence type="ECO:0000256" key="3">
    <source>
        <dbReference type="SAM" id="MobiDB-lite"/>
    </source>
</evidence>
<feature type="chain" id="PRO_5032516036" description="C3HC-type domain-containing protein" evidence="4">
    <location>
        <begin position="20"/>
        <end position="239"/>
    </location>
</feature>
<organism evidence="6 7">
    <name type="scientific">Coptis chinensis</name>
    <dbReference type="NCBI Taxonomy" id="261450"/>
    <lineage>
        <taxon>Eukaryota</taxon>
        <taxon>Viridiplantae</taxon>
        <taxon>Streptophyta</taxon>
        <taxon>Embryophyta</taxon>
        <taxon>Tracheophyta</taxon>
        <taxon>Spermatophyta</taxon>
        <taxon>Magnoliopsida</taxon>
        <taxon>Ranunculales</taxon>
        <taxon>Ranunculaceae</taxon>
        <taxon>Coptidoideae</taxon>
        <taxon>Coptis</taxon>
    </lineage>
</organism>
<evidence type="ECO:0000259" key="5">
    <source>
        <dbReference type="Pfam" id="PF07967"/>
    </source>
</evidence>
<dbReference type="GO" id="GO:0008270">
    <property type="term" value="F:zinc ion binding"/>
    <property type="evidence" value="ECO:0007669"/>
    <property type="project" value="InterPro"/>
</dbReference>
<dbReference type="Proteomes" id="UP000631114">
    <property type="component" value="Unassembled WGS sequence"/>
</dbReference>
<comment type="caution">
    <text evidence="6">The sequence shown here is derived from an EMBL/GenBank/DDBJ whole genome shotgun (WGS) entry which is preliminary data.</text>
</comment>
<dbReference type="PANTHER" id="PTHR15835:SF16">
    <property type="entry name" value="F20D23.9 PROTEIN"/>
    <property type="match status" value="1"/>
</dbReference>
<dbReference type="AlphaFoldDB" id="A0A835M1S1"/>
<keyword evidence="4" id="KW-0732">Signal</keyword>
<accession>A0A835M1S1</accession>
<feature type="signal peptide" evidence="4">
    <location>
        <begin position="1"/>
        <end position="19"/>
    </location>
</feature>
<evidence type="ECO:0000313" key="7">
    <source>
        <dbReference type="Proteomes" id="UP000631114"/>
    </source>
</evidence>
<comment type="subcellular location">
    <subcellularLocation>
        <location evidence="1">Nucleus</location>
    </subcellularLocation>
</comment>
<gene>
    <name evidence="6" type="ORF">IFM89_036918</name>
</gene>